<keyword evidence="8" id="KW-0414">Isoprene biosynthesis</keyword>
<dbReference type="PANTHER" id="PTHR43281">
    <property type="entry name" value="FARNESYL DIPHOSPHATE SYNTHASE"/>
    <property type="match status" value="1"/>
</dbReference>
<feature type="compositionally biased region" description="Polar residues" evidence="13">
    <location>
        <begin position="206"/>
        <end position="215"/>
    </location>
</feature>
<evidence type="ECO:0000313" key="15">
    <source>
        <dbReference type="Proteomes" id="UP000252100"/>
    </source>
</evidence>
<comment type="similarity">
    <text evidence="2 12">Belongs to the FPP/GGPP synthase family.</text>
</comment>
<dbReference type="PANTHER" id="PTHR43281:SF1">
    <property type="entry name" value="FARNESYL DIPHOSPHATE SYNTHASE"/>
    <property type="match status" value="1"/>
</dbReference>
<evidence type="ECO:0000313" key="14">
    <source>
        <dbReference type="EMBL" id="AXF57805.1"/>
    </source>
</evidence>
<keyword evidence="5 12" id="KW-0808">Transferase</keyword>
<dbReference type="SUPFAM" id="SSF48576">
    <property type="entry name" value="Terpenoid synthases"/>
    <property type="match status" value="1"/>
</dbReference>
<dbReference type="EC" id="2.5.1.10" evidence="3"/>
<protein>
    <recommendedName>
        <fullName evidence="4">Farnesyl diphosphate synthase</fullName>
        <ecNumber evidence="3">2.5.1.10</ecNumber>
    </recommendedName>
    <alternativeName>
        <fullName evidence="10">(2E,6E)-farnesyl diphosphate synthase</fullName>
    </alternativeName>
    <alternativeName>
        <fullName evidence="9">Geranyltranstransferase</fullName>
    </alternativeName>
</protein>
<evidence type="ECO:0000256" key="1">
    <source>
        <dbReference type="ARBA" id="ARBA00001946"/>
    </source>
</evidence>
<evidence type="ECO:0000256" key="11">
    <source>
        <dbReference type="ARBA" id="ARBA00049399"/>
    </source>
</evidence>
<reference evidence="14 15" key="1">
    <citation type="journal article" date="2018" name="J. Microbiol.">
        <title>Salicibibacter kimchii gen. nov., sp. nov., a moderately halophilic and alkalitolerant bacterium in the family Bacillaceae, isolated from kimchi.</title>
        <authorList>
            <person name="Jang J.Y."/>
            <person name="Oh Y.J."/>
            <person name="Lim S.K."/>
            <person name="Park H.K."/>
            <person name="Lee C."/>
            <person name="Kim J.Y."/>
            <person name="Lee M.A."/>
            <person name="Choi H.J."/>
        </authorList>
    </citation>
    <scope>NUCLEOTIDE SEQUENCE [LARGE SCALE GENOMIC DNA]</scope>
    <source>
        <strain evidence="14 15">NKC1-1</strain>
    </source>
</reference>
<sequence>MLYSLNTGGKRIRPLLLIAVAGSYKPVNEAVYKLGAAVEMVHTYSLVHDDLPSMDNDDTRRGKPTNHKIYGEALAILAGDSLLTESFSLLTTINEQELTPRDALYLIRRLTEASGATGMVGGQVADLEAENRSVTLEELEWIHRHKTAAMLTFAAEAGGIIGSAPPEDLSLLRPFAEEVGIAFQIKDDILDVEGNESSIGKPVGSDENNGKSTYPSLLSLDEAKRKLRSHMEKAERMLRSLSVPAPDLFSVLSYIEHRDR</sequence>
<dbReference type="EMBL" id="CP031092">
    <property type="protein sequence ID" value="AXF57805.1"/>
    <property type="molecule type" value="Genomic_DNA"/>
</dbReference>
<dbReference type="PROSITE" id="PS00444">
    <property type="entry name" value="POLYPRENYL_SYNTHASE_2"/>
    <property type="match status" value="1"/>
</dbReference>
<dbReference type="Pfam" id="PF00348">
    <property type="entry name" value="polyprenyl_synt"/>
    <property type="match status" value="1"/>
</dbReference>
<dbReference type="InterPro" id="IPR008949">
    <property type="entry name" value="Isoprenoid_synthase_dom_sf"/>
</dbReference>
<evidence type="ECO:0000256" key="7">
    <source>
        <dbReference type="ARBA" id="ARBA00022842"/>
    </source>
</evidence>
<dbReference type="GO" id="GO:0046872">
    <property type="term" value="F:metal ion binding"/>
    <property type="evidence" value="ECO:0007669"/>
    <property type="project" value="UniProtKB-KW"/>
</dbReference>
<organism evidence="14 15">
    <name type="scientific">Salicibibacter kimchii</name>
    <dbReference type="NCBI Taxonomy" id="2099786"/>
    <lineage>
        <taxon>Bacteria</taxon>
        <taxon>Bacillati</taxon>
        <taxon>Bacillota</taxon>
        <taxon>Bacilli</taxon>
        <taxon>Bacillales</taxon>
        <taxon>Bacillaceae</taxon>
        <taxon>Salicibibacter</taxon>
    </lineage>
</organism>
<dbReference type="InterPro" id="IPR000092">
    <property type="entry name" value="Polyprenyl_synt"/>
</dbReference>
<dbReference type="Gene3D" id="1.10.600.10">
    <property type="entry name" value="Farnesyl Diphosphate Synthase"/>
    <property type="match status" value="1"/>
</dbReference>
<dbReference type="PROSITE" id="PS00723">
    <property type="entry name" value="POLYPRENYL_SYNTHASE_1"/>
    <property type="match status" value="1"/>
</dbReference>
<proteinExistence type="inferred from homology"/>
<keyword evidence="15" id="KW-1185">Reference proteome</keyword>
<dbReference type="CDD" id="cd00685">
    <property type="entry name" value="Trans_IPPS_HT"/>
    <property type="match status" value="1"/>
</dbReference>
<evidence type="ECO:0000256" key="12">
    <source>
        <dbReference type="RuleBase" id="RU004466"/>
    </source>
</evidence>
<evidence type="ECO:0000256" key="10">
    <source>
        <dbReference type="ARBA" id="ARBA00032873"/>
    </source>
</evidence>
<feature type="region of interest" description="Disordered" evidence="13">
    <location>
        <begin position="196"/>
        <end position="215"/>
    </location>
</feature>
<evidence type="ECO:0000256" key="2">
    <source>
        <dbReference type="ARBA" id="ARBA00006706"/>
    </source>
</evidence>
<evidence type="ECO:0000256" key="9">
    <source>
        <dbReference type="ARBA" id="ARBA00032380"/>
    </source>
</evidence>
<evidence type="ECO:0000256" key="13">
    <source>
        <dbReference type="SAM" id="MobiDB-lite"/>
    </source>
</evidence>
<dbReference type="KEGG" id="rue:DT065_01340"/>
<gene>
    <name evidence="14" type="ORF">DT065_01340</name>
</gene>
<accession>A0A345C3M4</accession>
<dbReference type="NCBIfam" id="NF045485">
    <property type="entry name" value="FPPsyn"/>
    <property type="match status" value="1"/>
</dbReference>
<evidence type="ECO:0000256" key="6">
    <source>
        <dbReference type="ARBA" id="ARBA00022723"/>
    </source>
</evidence>
<evidence type="ECO:0000256" key="8">
    <source>
        <dbReference type="ARBA" id="ARBA00023229"/>
    </source>
</evidence>
<evidence type="ECO:0000256" key="5">
    <source>
        <dbReference type="ARBA" id="ARBA00022679"/>
    </source>
</evidence>
<dbReference type="OrthoDB" id="9805316at2"/>
<dbReference type="FunFam" id="1.10.600.10:FF:000001">
    <property type="entry name" value="Geranylgeranyl diphosphate synthase"/>
    <property type="match status" value="1"/>
</dbReference>
<dbReference type="AlphaFoldDB" id="A0A345C3M4"/>
<keyword evidence="7" id="KW-0460">Magnesium</keyword>
<dbReference type="GO" id="GO:0016114">
    <property type="term" value="P:terpenoid biosynthetic process"/>
    <property type="evidence" value="ECO:0007669"/>
    <property type="project" value="UniProtKB-ARBA"/>
</dbReference>
<evidence type="ECO:0000256" key="3">
    <source>
        <dbReference type="ARBA" id="ARBA00012439"/>
    </source>
</evidence>
<dbReference type="GO" id="GO:0005737">
    <property type="term" value="C:cytoplasm"/>
    <property type="evidence" value="ECO:0007669"/>
    <property type="project" value="UniProtKB-ARBA"/>
</dbReference>
<comment type="catalytic activity">
    <reaction evidence="11">
        <text>isopentenyl diphosphate + (2E)-geranyl diphosphate = (2E,6E)-farnesyl diphosphate + diphosphate</text>
        <dbReference type="Rhea" id="RHEA:19361"/>
        <dbReference type="ChEBI" id="CHEBI:33019"/>
        <dbReference type="ChEBI" id="CHEBI:58057"/>
        <dbReference type="ChEBI" id="CHEBI:128769"/>
        <dbReference type="ChEBI" id="CHEBI:175763"/>
        <dbReference type="EC" id="2.5.1.10"/>
    </reaction>
</comment>
<dbReference type="SFLD" id="SFLDG01017">
    <property type="entry name" value="Polyprenyl_Transferase_Like"/>
    <property type="match status" value="1"/>
</dbReference>
<dbReference type="InterPro" id="IPR033749">
    <property type="entry name" value="Polyprenyl_synt_CS"/>
</dbReference>
<evidence type="ECO:0000256" key="4">
    <source>
        <dbReference type="ARBA" id="ARBA00015100"/>
    </source>
</evidence>
<dbReference type="Proteomes" id="UP000252100">
    <property type="component" value="Chromosome"/>
</dbReference>
<dbReference type="GO" id="GO:0004337">
    <property type="term" value="F:(2E,6E)-farnesyl diphosphate synthase activity"/>
    <property type="evidence" value="ECO:0007669"/>
    <property type="project" value="UniProtKB-EC"/>
</dbReference>
<dbReference type="SFLD" id="SFLDS00005">
    <property type="entry name" value="Isoprenoid_Synthase_Type_I"/>
    <property type="match status" value="1"/>
</dbReference>
<dbReference type="InterPro" id="IPR053378">
    <property type="entry name" value="Prenyl_diphosphate_synthase"/>
</dbReference>
<name>A0A345C3M4_9BACI</name>
<comment type="cofactor">
    <cofactor evidence="1">
        <name>Mg(2+)</name>
        <dbReference type="ChEBI" id="CHEBI:18420"/>
    </cofactor>
</comment>
<keyword evidence="6" id="KW-0479">Metal-binding</keyword>